<dbReference type="Proteomes" id="UP000790377">
    <property type="component" value="Unassembled WGS sequence"/>
</dbReference>
<organism evidence="1 2">
    <name type="scientific">Hygrophoropsis aurantiaca</name>
    <dbReference type="NCBI Taxonomy" id="72124"/>
    <lineage>
        <taxon>Eukaryota</taxon>
        <taxon>Fungi</taxon>
        <taxon>Dikarya</taxon>
        <taxon>Basidiomycota</taxon>
        <taxon>Agaricomycotina</taxon>
        <taxon>Agaricomycetes</taxon>
        <taxon>Agaricomycetidae</taxon>
        <taxon>Boletales</taxon>
        <taxon>Coniophorineae</taxon>
        <taxon>Hygrophoropsidaceae</taxon>
        <taxon>Hygrophoropsis</taxon>
    </lineage>
</organism>
<accession>A0ACB7ZTJ0</accession>
<evidence type="ECO:0000313" key="1">
    <source>
        <dbReference type="EMBL" id="KAH7904525.1"/>
    </source>
</evidence>
<evidence type="ECO:0000313" key="2">
    <source>
        <dbReference type="Proteomes" id="UP000790377"/>
    </source>
</evidence>
<name>A0ACB7ZTJ0_9AGAM</name>
<comment type="caution">
    <text evidence="1">The sequence shown here is derived from an EMBL/GenBank/DDBJ whole genome shotgun (WGS) entry which is preliminary data.</text>
</comment>
<sequence>MNSPSENEEKGTTDEQAAAAQSQRRSIIEGRLHRPLGPATPATELENLRTNTATTPSFLISYECRRSNAAASLDRILGKGCAPYPESMTLLELKESIIKSVNPRWTEAHSADLQPSETELRVRGNVALPPEDEVLSMRHWFNKYNTPQMKSVYLVPVTGMGKGFRGSSFSLELFIHVDRFLARTGEDNDDGSDSDILGSIGNAGTKRKRGSRRVSNTKAKAGSQGGKRARHNGENVMLRSTFARDNGSASVMNGEQSKKIKFKRIVCTINSEDGTPTIIESSSVEEALLGVISITLSAGDRGKTKDVFSLLIDNKPYVAKKLIDVGRGREDVTLEESLQFLTADLIRLKRMEYFASLFIKRAEQEGAEIANFQISEGFLIKICDETDPKQATADPTVDPTAENDEDEFDEPLANEARDKLRGVSAVYLVEPRRLSSAVTKYSGTLGMRNRIDKQYATIMAFSHFVIESSACEYMFADIQGSLDRNHAQNESVMTLFDPMTHTPLGQSGLGDFGLKGFQNFVTAHECTNICRALQLCSKSVIQGQLDLMEE</sequence>
<gene>
    <name evidence="1" type="ORF">BJ138DRAFT_1130918</name>
</gene>
<proteinExistence type="predicted"/>
<protein>
    <submittedName>
        <fullName evidence="1">Kinase-like domain-containing protein</fullName>
    </submittedName>
</protein>
<reference evidence="1" key="1">
    <citation type="journal article" date="2021" name="New Phytol.">
        <title>Evolutionary innovations through gain and loss of genes in the ectomycorrhizal Boletales.</title>
        <authorList>
            <person name="Wu G."/>
            <person name="Miyauchi S."/>
            <person name="Morin E."/>
            <person name="Kuo A."/>
            <person name="Drula E."/>
            <person name="Varga T."/>
            <person name="Kohler A."/>
            <person name="Feng B."/>
            <person name="Cao Y."/>
            <person name="Lipzen A."/>
            <person name="Daum C."/>
            <person name="Hundley H."/>
            <person name="Pangilinan J."/>
            <person name="Johnson J."/>
            <person name="Barry K."/>
            <person name="LaButti K."/>
            <person name="Ng V."/>
            <person name="Ahrendt S."/>
            <person name="Min B."/>
            <person name="Choi I.G."/>
            <person name="Park H."/>
            <person name="Plett J.M."/>
            <person name="Magnuson J."/>
            <person name="Spatafora J.W."/>
            <person name="Nagy L.G."/>
            <person name="Henrissat B."/>
            <person name="Grigoriev I.V."/>
            <person name="Yang Z.L."/>
            <person name="Xu J."/>
            <person name="Martin F.M."/>
        </authorList>
    </citation>
    <scope>NUCLEOTIDE SEQUENCE</scope>
    <source>
        <strain evidence="1">ATCC 28755</strain>
    </source>
</reference>
<keyword evidence="2" id="KW-1185">Reference proteome</keyword>
<dbReference type="EMBL" id="MU268444">
    <property type="protein sequence ID" value="KAH7904525.1"/>
    <property type="molecule type" value="Genomic_DNA"/>
</dbReference>